<protein>
    <recommendedName>
        <fullName evidence="3">DUF6535 domain-containing protein</fullName>
    </recommendedName>
</protein>
<evidence type="ECO:0000259" key="3">
    <source>
        <dbReference type="Pfam" id="PF20153"/>
    </source>
</evidence>
<evidence type="ECO:0000313" key="5">
    <source>
        <dbReference type="Proteomes" id="UP000076798"/>
    </source>
</evidence>
<feature type="domain" description="DUF6535" evidence="3">
    <location>
        <begin position="98"/>
        <end position="251"/>
    </location>
</feature>
<keyword evidence="2" id="KW-1133">Transmembrane helix</keyword>
<sequence>MAEQPSDNRSAGSVRPPSTTPSPAMSLSSLETKFDQLLSLIEKQTAVVEQQNTLMEKQHTEIKKELQDHGDKLETIRKDVLKNDQPYEPREVEDQQTWGGLSKEAVAITKEAAGEWTTLMNVSLVFNAIFLAIVTAFIVPVLQDLQTPSSDNSSGLFDPHRQEVIQQWIAFFQISAFSLSVFNSALCVLGTQWGARLITRIQAKDSHATAIQFERRKRSGKKWLLRLTGLLFSTLLLSIVLFMIAFLMQAWIVAYAQPEPRPILIAAAAIVSIMVLTILIIVGVTTYHAVCKENSPFETPLSNVIRLLLDKEPSRKNRLATVEDILETTEGDDQERSYRNEKGSGHTFHTETLKLYSSTVMNTTETDVLEKAVPSFRFIAWFEAPDALFPLFESVYQRFMATDTSIRVKETVDQHFLSFGKTIVCRWRPPKSEDTSKSTLLRWYTKKCEELCLQSTKLHIKYFPSFVAAASVREDNVDLRDISQLPYKECMRRVLASYDPWSNRSEVGDRLDVFKSAVIKCHSLLKNGRADDVIEIFSDQHSSILLSCVHSPLLDDRSADFVIGWIVRGRQVDLLKQLSEFIAASLATFSPEVINILRLLIPDSCESANFSIPEEFDLSRVLFSLFRTKPHPHYWSEQSRTLQFYLDHGAFDTISDLRAALVFFTHCVNEPDTPPDIRERAAFYLEEHKLRFSDSLEPPNDEHTSLVSDLCIFARDPSAAEFSANVTRFLDAFDRCHVHLLLDHPIIFSPEESSEILKSLI</sequence>
<feature type="transmembrane region" description="Helical" evidence="2">
    <location>
        <begin position="168"/>
        <end position="190"/>
    </location>
</feature>
<name>A0A166EH51_9AGAM</name>
<organism evidence="4 5">
    <name type="scientific">Sistotremastrum suecicum HHB10207 ss-3</name>
    <dbReference type="NCBI Taxonomy" id="1314776"/>
    <lineage>
        <taxon>Eukaryota</taxon>
        <taxon>Fungi</taxon>
        <taxon>Dikarya</taxon>
        <taxon>Basidiomycota</taxon>
        <taxon>Agaricomycotina</taxon>
        <taxon>Agaricomycetes</taxon>
        <taxon>Sistotremastrales</taxon>
        <taxon>Sistotremastraceae</taxon>
        <taxon>Sistotremastrum</taxon>
    </lineage>
</organism>
<feature type="transmembrane region" description="Helical" evidence="2">
    <location>
        <begin position="124"/>
        <end position="142"/>
    </location>
</feature>
<keyword evidence="2" id="KW-0812">Transmembrane</keyword>
<dbReference type="InterPro" id="IPR045338">
    <property type="entry name" value="DUF6535"/>
</dbReference>
<reference evidence="4 5" key="1">
    <citation type="journal article" date="2016" name="Mol. Biol. Evol.">
        <title>Comparative Genomics of Early-Diverging Mushroom-Forming Fungi Provides Insights into the Origins of Lignocellulose Decay Capabilities.</title>
        <authorList>
            <person name="Nagy L.G."/>
            <person name="Riley R."/>
            <person name="Tritt A."/>
            <person name="Adam C."/>
            <person name="Daum C."/>
            <person name="Floudas D."/>
            <person name="Sun H."/>
            <person name="Yadav J.S."/>
            <person name="Pangilinan J."/>
            <person name="Larsson K.H."/>
            <person name="Matsuura K."/>
            <person name="Barry K."/>
            <person name="Labutti K."/>
            <person name="Kuo R."/>
            <person name="Ohm R.A."/>
            <person name="Bhattacharya S.S."/>
            <person name="Shirouzu T."/>
            <person name="Yoshinaga Y."/>
            <person name="Martin F.M."/>
            <person name="Grigoriev I.V."/>
            <person name="Hibbett D.S."/>
        </authorList>
    </citation>
    <scope>NUCLEOTIDE SEQUENCE [LARGE SCALE GENOMIC DNA]</scope>
    <source>
        <strain evidence="4 5">HHB10207 ss-3</strain>
    </source>
</reference>
<evidence type="ECO:0000313" key="4">
    <source>
        <dbReference type="EMBL" id="KZT39585.1"/>
    </source>
</evidence>
<feature type="region of interest" description="Disordered" evidence="1">
    <location>
        <begin position="1"/>
        <end position="28"/>
    </location>
</feature>
<dbReference type="Proteomes" id="UP000076798">
    <property type="component" value="Unassembled WGS sequence"/>
</dbReference>
<evidence type="ECO:0000256" key="1">
    <source>
        <dbReference type="SAM" id="MobiDB-lite"/>
    </source>
</evidence>
<accession>A0A166EH51</accession>
<keyword evidence="2" id="KW-0472">Membrane</keyword>
<proteinExistence type="predicted"/>
<dbReference type="OrthoDB" id="3221808at2759"/>
<feature type="compositionally biased region" description="Polar residues" evidence="1">
    <location>
        <begin position="1"/>
        <end position="11"/>
    </location>
</feature>
<dbReference type="AlphaFoldDB" id="A0A166EH51"/>
<feature type="transmembrane region" description="Helical" evidence="2">
    <location>
        <begin position="263"/>
        <end position="287"/>
    </location>
</feature>
<dbReference type="EMBL" id="KV428044">
    <property type="protein sequence ID" value="KZT39585.1"/>
    <property type="molecule type" value="Genomic_DNA"/>
</dbReference>
<evidence type="ECO:0000256" key="2">
    <source>
        <dbReference type="SAM" id="Phobius"/>
    </source>
</evidence>
<feature type="transmembrane region" description="Helical" evidence="2">
    <location>
        <begin position="223"/>
        <end position="251"/>
    </location>
</feature>
<keyword evidence="5" id="KW-1185">Reference proteome</keyword>
<gene>
    <name evidence="4" type="ORF">SISSUDRAFT_1061062</name>
</gene>
<dbReference type="Pfam" id="PF20153">
    <property type="entry name" value="DUF6535"/>
    <property type="match status" value="1"/>
</dbReference>